<feature type="transmembrane region" description="Helical" evidence="1">
    <location>
        <begin position="6"/>
        <end position="21"/>
    </location>
</feature>
<name>A0A938Z620_9FIRM</name>
<feature type="transmembrane region" description="Helical" evidence="1">
    <location>
        <begin position="74"/>
        <end position="93"/>
    </location>
</feature>
<keyword evidence="1" id="KW-0472">Membrane</keyword>
<dbReference type="Proteomes" id="UP000737612">
    <property type="component" value="Unassembled WGS sequence"/>
</dbReference>
<keyword evidence="1" id="KW-0812">Transmembrane</keyword>
<dbReference type="EMBL" id="JAFHBD010000033">
    <property type="protein sequence ID" value="MBN2953575.1"/>
    <property type="molecule type" value="Genomic_DNA"/>
</dbReference>
<feature type="transmembrane region" description="Helical" evidence="1">
    <location>
        <begin position="42"/>
        <end position="62"/>
    </location>
</feature>
<evidence type="ECO:0000256" key="1">
    <source>
        <dbReference type="SAM" id="Phobius"/>
    </source>
</evidence>
<keyword evidence="1" id="KW-1133">Transmembrane helix</keyword>
<accession>A0A938Z620</accession>
<reference evidence="2" key="1">
    <citation type="submission" date="2021-02" db="EMBL/GenBank/DDBJ databases">
        <title>Metagenome-assembled genomes from human diarrheal sample B26.</title>
        <authorList>
            <person name="Ateba T.P."/>
            <person name="Alayande K.A."/>
            <person name="Mwanza M."/>
        </authorList>
    </citation>
    <scope>NUCLEOTIDE SEQUENCE</scope>
    <source>
        <strain evidence="2">06WH</strain>
    </source>
</reference>
<dbReference type="InterPro" id="IPR046690">
    <property type="entry name" value="DUF6560"/>
</dbReference>
<evidence type="ECO:0000313" key="3">
    <source>
        <dbReference type="Proteomes" id="UP000737612"/>
    </source>
</evidence>
<gene>
    <name evidence="2" type="ORF">JTJ23_08235</name>
</gene>
<evidence type="ECO:0000313" key="2">
    <source>
        <dbReference type="EMBL" id="MBN2953575.1"/>
    </source>
</evidence>
<comment type="caution">
    <text evidence="2">The sequence shown here is derived from an EMBL/GenBank/DDBJ whole genome shotgun (WGS) entry which is preliminary data.</text>
</comment>
<protein>
    <submittedName>
        <fullName evidence="2">Uncharacterized protein</fullName>
    </submittedName>
</protein>
<dbReference type="AlphaFoldDB" id="A0A938Z620"/>
<dbReference type="Pfam" id="PF20197">
    <property type="entry name" value="DUF6560"/>
    <property type="match status" value="1"/>
</dbReference>
<proteinExistence type="predicted"/>
<dbReference type="RefSeq" id="WP_023920560.1">
    <property type="nucleotide sequence ID" value="NZ_JAAIUA010000032.1"/>
</dbReference>
<sequence>MKYIGGIITSYIVLLVLDIMQRRNHKRTQSLKKFTVRTITDVSIVCAVGAIFVIGAMVFALIDEPEVFKKNTFIMLILVAFLGLMFFGMIAPIKGVWDICVDENDVTVIKAFFYKRHWKISDISYCKRKRGGMNVYVNGRKKKAFFVDGMTDHFDNFIKRMEKEGKEIILPETKEKR</sequence>
<organism evidence="2 3">
    <name type="scientific">Fusicatenibacter saccharivorans</name>
    <dbReference type="NCBI Taxonomy" id="1150298"/>
    <lineage>
        <taxon>Bacteria</taxon>
        <taxon>Bacillati</taxon>
        <taxon>Bacillota</taxon>
        <taxon>Clostridia</taxon>
        <taxon>Lachnospirales</taxon>
        <taxon>Lachnospiraceae</taxon>
        <taxon>Fusicatenibacter</taxon>
    </lineage>
</organism>